<dbReference type="GO" id="GO:0034476">
    <property type="term" value="P:U5 snRNA 3'-end processing"/>
    <property type="evidence" value="ECO:0007669"/>
    <property type="project" value="EnsemblFungi"/>
</dbReference>
<dbReference type="FunFam" id="3.30.420.10:FF:000019">
    <property type="entry name" value="RNA exonuclease NEF-sp"/>
    <property type="match status" value="1"/>
</dbReference>
<dbReference type="STRING" id="1245769.A0A0C7NEA3"/>
<dbReference type="Proteomes" id="UP000054304">
    <property type="component" value="Unassembled WGS sequence"/>
</dbReference>
<keyword evidence="7" id="KW-0539">Nucleus</keyword>
<dbReference type="GO" id="GO:0003676">
    <property type="term" value="F:nucleic acid binding"/>
    <property type="evidence" value="ECO:0007669"/>
    <property type="project" value="InterPro"/>
</dbReference>
<dbReference type="InterPro" id="IPR013520">
    <property type="entry name" value="Ribonucl_H"/>
</dbReference>
<evidence type="ECO:0000256" key="8">
    <source>
        <dbReference type="SAM" id="MobiDB-lite"/>
    </source>
</evidence>
<feature type="region of interest" description="Disordered" evidence="8">
    <location>
        <begin position="188"/>
        <end position="207"/>
    </location>
</feature>
<organism evidence="10 11">
    <name type="scientific">Lachancea lanzarotensis</name>
    <dbReference type="NCBI Taxonomy" id="1245769"/>
    <lineage>
        <taxon>Eukaryota</taxon>
        <taxon>Fungi</taxon>
        <taxon>Dikarya</taxon>
        <taxon>Ascomycota</taxon>
        <taxon>Saccharomycotina</taxon>
        <taxon>Saccharomycetes</taxon>
        <taxon>Saccharomycetales</taxon>
        <taxon>Saccharomycetaceae</taxon>
        <taxon>Lachancea</taxon>
    </lineage>
</organism>
<dbReference type="GO" id="GO:0000467">
    <property type="term" value="P:exonucleolytic trimming to generate mature 3'-end of 5.8S rRNA from tricistronic rRNA transcript (SSU-rRNA, 5.8S rRNA, LSU-rRNA)"/>
    <property type="evidence" value="ECO:0007669"/>
    <property type="project" value="EnsemblFungi"/>
</dbReference>
<dbReference type="GO" id="GO:0005634">
    <property type="term" value="C:nucleus"/>
    <property type="evidence" value="ECO:0007669"/>
    <property type="project" value="UniProtKB-SubCell"/>
</dbReference>
<dbReference type="PANTHER" id="PTHR12801:SF115">
    <property type="entry name" value="FI18136P1-RELATED"/>
    <property type="match status" value="1"/>
</dbReference>
<gene>
    <name evidence="10" type="ORF">LALA0_S10e00540g</name>
</gene>
<dbReference type="CDD" id="cd06145">
    <property type="entry name" value="REX1_like"/>
    <property type="match status" value="1"/>
</dbReference>
<feature type="domain" description="Exonuclease" evidence="9">
    <location>
        <begin position="313"/>
        <end position="473"/>
    </location>
</feature>
<dbReference type="InterPro" id="IPR034922">
    <property type="entry name" value="REX1-like_exo"/>
</dbReference>
<dbReference type="SUPFAM" id="SSF53098">
    <property type="entry name" value="Ribonuclease H-like"/>
    <property type="match status" value="1"/>
</dbReference>
<evidence type="ECO:0000313" key="10">
    <source>
        <dbReference type="EMBL" id="CEP64026.1"/>
    </source>
</evidence>
<dbReference type="PANTHER" id="PTHR12801">
    <property type="entry name" value="RNA EXONUCLEASE REXO1 / RECO3 FAMILY MEMBER-RELATED"/>
    <property type="match status" value="1"/>
</dbReference>
<dbReference type="GO" id="GO:0002107">
    <property type="term" value="P:generation of mature 3'-end of 5S rRNA generated by RNA polymerase III"/>
    <property type="evidence" value="ECO:0007669"/>
    <property type="project" value="EnsemblFungi"/>
</dbReference>
<feature type="compositionally biased region" description="Basic and acidic residues" evidence="8">
    <location>
        <begin position="1"/>
        <end position="10"/>
    </location>
</feature>
<evidence type="ECO:0000256" key="4">
    <source>
        <dbReference type="ARBA" id="ARBA00022722"/>
    </source>
</evidence>
<dbReference type="RefSeq" id="XP_022630236.1">
    <property type="nucleotide sequence ID" value="XM_022775361.1"/>
</dbReference>
<keyword evidence="6" id="KW-0269">Exonuclease</keyword>
<sequence length="652" mass="73097">MPDHAGKTTEEVTATQEQLRDETSFQSKVARLSICEDGKSREMIVKSIQGLGRNSSDSPVDEDKEDNEQPKLTQIGPKSGSKRRRRSSGITRPSLAHVKGSNGNVVSSSLSSSVVIPKKKKKTSQPTQLTIHQKSYEKTLSIRDIRDLILYLFDDTNNAPKWLTVDNRSATNKVIVLFVPGLLPEDFENNTELTGDGENASNSTHEPQFLRQMQRVPVTTPGSANTVYSAYNAFVNVKLTKKEKELKKQELSSKKITLNDLELRLDQLLESEYPIHLDTHGLSSEERELLSVEHRDQEPTWKNTHAFEHGGSRTFSMDCEMCMTDDGLVLTRVSLVDFDCRLIYDTLVKPDATITDYLTKYSGITEEKLRDVTTTLEDVQRDILKIVSATDILIGHSLQSDLNVLKLRHPKIIDTAIIFEHKAGPPFRPALKYLASEYLSQEIQNSDGLGHDSFEDARACMELTKLKIVNGLSFGVGINTENLFHRLGKNGIRSMCLNDYAPKPNGLGGTGNTTETSVRCQNDDLILENIGEHLNDFNLFVGRLRDIEFAKGYAVPSTSEARISEVSAARDNFFTKLQELYSKSPPSTVFLVCSGNGDTRAYSKIMDELKKMNRDDRVEERKKREKEVQEAVVQAREALMLLAVRPLPLDDA</sequence>
<comment type="similarity">
    <text evidence="2">Belongs to the REXO1/REXO3 family.</text>
</comment>
<dbReference type="Pfam" id="PF00929">
    <property type="entry name" value="RNase_T"/>
    <property type="match status" value="1"/>
</dbReference>
<dbReference type="GeneID" id="34687553"/>
<feature type="region of interest" description="Disordered" evidence="8">
    <location>
        <begin position="46"/>
        <end position="112"/>
    </location>
</feature>
<evidence type="ECO:0000313" key="11">
    <source>
        <dbReference type="Proteomes" id="UP000054304"/>
    </source>
</evidence>
<evidence type="ECO:0000256" key="6">
    <source>
        <dbReference type="ARBA" id="ARBA00022839"/>
    </source>
</evidence>
<accession>A0A0C7NEA3</accession>
<keyword evidence="3" id="KW-0698">rRNA processing</keyword>
<feature type="compositionally biased region" description="Low complexity" evidence="8">
    <location>
        <begin position="88"/>
        <end position="112"/>
    </location>
</feature>
<evidence type="ECO:0000256" key="7">
    <source>
        <dbReference type="ARBA" id="ARBA00023242"/>
    </source>
</evidence>
<evidence type="ECO:0000259" key="9">
    <source>
        <dbReference type="SMART" id="SM00479"/>
    </source>
</evidence>
<dbReference type="AlphaFoldDB" id="A0A0C7NEA3"/>
<keyword evidence="11" id="KW-1185">Reference proteome</keyword>
<dbReference type="EMBL" id="LN736369">
    <property type="protein sequence ID" value="CEP64026.1"/>
    <property type="molecule type" value="Genomic_DNA"/>
</dbReference>
<dbReference type="HOGENOM" id="CLU_008679_2_0_1"/>
<dbReference type="InterPro" id="IPR036397">
    <property type="entry name" value="RNaseH_sf"/>
</dbReference>
<protein>
    <submittedName>
        <fullName evidence="10">LALA0S10e00540g1_1</fullName>
    </submittedName>
</protein>
<dbReference type="SMART" id="SM00479">
    <property type="entry name" value="EXOIII"/>
    <property type="match status" value="1"/>
</dbReference>
<name>A0A0C7NEA3_9SACH</name>
<dbReference type="Gene3D" id="3.30.420.10">
    <property type="entry name" value="Ribonuclease H-like superfamily/Ribonuclease H"/>
    <property type="match status" value="1"/>
</dbReference>
<dbReference type="OrthoDB" id="206335at2759"/>
<comment type="subcellular location">
    <subcellularLocation>
        <location evidence="1">Nucleus</location>
    </subcellularLocation>
</comment>
<evidence type="ECO:0000256" key="1">
    <source>
        <dbReference type="ARBA" id="ARBA00004123"/>
    </source>
</evidence>
<dbReference type="InterPro" id="IPR047021">
    <property type="entry name" value="REXO1/3/4-like"/>
</dbReference>
<keyword evidence="5" id="KW-0378">Hydrolase</keyword>
<evidence type="ECO:0000256" key="3">
    <source>
        <dbReference type="ARBA" id="ARBA00022552"/>
    </source>
</evidence>
<evidence type="ECO:0000256" key="5">
    <source>
        <dbReference type="ARBA" id="ARBA00022801"/>
    </source>
</evidence>
<reference evidence="10 11" key="1">
    <citation type="submission" date="2014-12" db="EMBL/GenBank/DDBJ databases">
        <authorList>
            <person name="Neuveglise Cecile"/>
        </authorList>
    </citation>
    <scope>NUCLEOTIDE SEQUENCE [LARGE SCALE GENOMIC DNA]</scope>
    <source>
        <strain evidence="10 11">CBS 12615</strain>
    </source>
</reference>
<dbReference type="GO" id="GO:0042780">
    <property type="term" value="P:tRNA 3'-end processing"/>
    <property type="evidence" value="ECO:0007669"/>
    <property type="project" value="EnsemblFungi"/>
</dbReference>
<dbReference type="InterPro" id="IPR012337">
    <property type="entry name" value="RNaseH-like_sf"/>
</dbReference>
<keyword evidence="4" id="KW-0540">Nuclease</keyword>
<proteinExistence type="inferred from homology"/>
<feature type="region of interest" description="Disordered" evidence="8">
    <location>
        <begin position="1"/>
        <end position="25"/>
    </location>
</feature>
<evidence type="ECO:0000256" key="2">
    <source>
        <dbReference type="ARBA" id="ARBA00006357"/>
    </source>
</evidence>
<dbReference type="GO" id="GO:0000175">
    <property type="term" value="F:3'-5'-RNA exonuclease activity"/>
    <property type="evidence" value="ECO:0007669"/>
    <property type="project" value="EnsemblFungi"/>
</dbReference>